<feature type="signal peptide" evidence="3">
    <location>
        <begin position="1"/>
        <end position="30"/>
    </location>
</feature>
<feature type="chain" id="PRO_5035420539" description="Peptidase A1 domain-containing protein" evidence="3">
    <location>
        <begin position="31"/>
        <end position="464"/>
    </location>
</feature>
<dbReference type="OrthoDB" id="5361565at2759"/>
<dbReference type="Proteomes" id="UP000809789">
    <property type="component" value="Unassembled WGS sequence"/>
</dbReference>
<evidence type="ECO:0008006" key="6">
    <source>
        <dbReference type="Google" id="ProtNLM"/>
    </source>
</evidence>
<dbReference type="PROSITE" id="PS51257">
    <property type="entry name" value="PROKAR_LIPOPROTEIN"/>
    <property type="match status" value="1"/>
</dbReference>
<keyword evidence="3" id="KW-0732">Signal</keyword>
<evidence type="ECO:0000313" key="4">
    <source>
        <dbReference type="EMBL" id="KAG8628172.1"/>
    </source>
</evidence>
<keyword evidence="2" id="KW-0812">Transmembrane</keyword>
<gene>
    <name evidence="4" type="ORF">KVT40_004045</name>
</gene>
<keyword evidence="2" id="KW-1133">Transmembrane helix</keyword>
<feature type="region of interest" description="Disordered" evidence="1">
    <location>
        <begin position="443"/>
        <end position="464"/>
    </location>
</feature>
<sequence length="464" mass="48865">MREYGQVFIRAHKIMTTLLLVLPLSAFAACDPPITLPITNVSLANGQVRRGPVYDAGTFVATNQSLMRFMTDDLSLSSNVTLGGFPIGVPGDDIGQQQAEPQAILGLGGNSTLLSALRKSERISSRSYGIFSGLTGVTAASQMDGSLVLGGYDRAKTVFAREGDAFRACLIPDYPLVMSLTGEVFQRIDANFDSTFVDRSTGINFWGVAYDGRGGAPYDGDLTAQIEIAGQSLDIRIPNDQLVLPDITIAETGAMNVNYSKQVVMLDALAAETETLLPIIGRSFLSSAYVFVNQDAGTFTLWAANATTTSDIVPIARDGSIVDNCGLRLVGTDVSGPGNASNTPPAKLTTGAIAGIAVGGTAALVVIVAAAFFLLRRRGRPQGLPDSPDGFAYAHYRQSNIPYDPQEMVGSHFRDPHEVEGIGKAAHAELGASNARYELAAPAGMSELHDGKSPATTVSSKPGN</sequence>
<dbReference type="SUPFAM" id="SSF50630">
    <property type="entry name" value="Acid proteases"/>
    <property type="match status" value="1"/>
</dbReference>
<protein>
    <recommendedName>
        <fullName evidence="6">Peptidase A1 domain-containing protein</fullName>
    </recommendedName>
</protein>
<dbReference type="EMBL" id="JAESVG020000004">
    <property type="protein sequence ID" value="KAG8628172.1"/>
    <property type="molecule type" value="Genomic_DNA"/>
</dbReference>
<comment type="caution">
    <text evidence="4">The sequence shown here is derived from an EMBL/GenBank/DDBJ whole genome shotgun (WGS) entry which is preliminary data.</text>
</comment>
<accession>A0A8K0PH46</accession>
<proteinExistence type="predicted"/>
<feature type="transmembrane region" description="Helical" evidence="2">
    <location>
        <begin position="352"/>
        <end position="375"/>
    </location>
</feature>
<keyword evidence="5" id="KW-1185">Reference proteome</keyword>
<evidence type="ECO:0000256" key="2">
    <source>
        <dbReference type="SAM" id="Phobius"/>
    </source>
</evidence>
<reference evidence="4" key="1">
    <citation type="submission" date="2021-07" db="EMBL/GenBank/DDBJ databases">
        <title>Elsinoe batatas strain:CRI-CJ2 Genome sequencing and assembly.</title>
        <authorList>
            <person name="Huang L."/>
        </authorList>
    </citation>
    <scope>NUCLEOTIDE SEQUENCE</scope>
    <source>
        <strain evidence="4">CRI-CJ2</strain>
    </source>
</reference>
<evidence type="ECO:0000313" key="5">
    <source>
        <dbReference type="Proteomes" id="UP000809789"/>
    </source>
</evidence>
<dbReference type="AlphaFoldDB" id="A0A8K0PH46"/>
<name>A0A8K0PH46_9PEZI</name>
<dbReference type="Gene3D" id="2.40.70.10">
    <property type="entry name" value="Acid Proteases"/>
    <property type="match status" value="1"/>
</dbReference>
<feature type="compositionally biased region" description="Polar residues" evidence="1">
    <location>
        <begin position="454"/>
        <end position="464"/>
    </location>
</feature>
<organism evidence="4 5">
    <name type="scientific">Elsinoe batatas</name>
    <dbReference type="NCBI Taxonomy" id="2601811"/>
    <lineage>
        <taxon>Eukaryota</taxon>
        <taxon>Fungi</taxon>
        <taxon>Dikarya</taxon>
        <taxon>Ascomycota</taxon>
        <taxon>Pezizomycotina</taxon>
        <taxon>Dothideomycetes</taxon>
        <taxon>Dothideomycetidae</taxon>
        <taxon>Myriangiales</taxon>
        <taxon>Elsinoaceae</taxon>
        <taxon>Elsinoe</taxon>
    </lineage>
</organism>
<evidence type="ECO:0000256" key="3">
    <source>
        <dbReference type="SAM" id="SignalP"/>
    </source>
</evidence>
<evidence type="ECO:0000256" key="1">
    <source>
        <dbReference type="SAM" id="MobiDB-lite"/>
    </source>
</evidence>
<dbReference type="InterPro" id="IPR021109">
    <property type="entry name" value="Peptidase_aspartic_dom_sf"/>
</dbReference>
<keyword evidence="2" id="KW-0472">Membrane</keyword>